<dbReference type="KEGG" id="slw:BRW62_09660"/>
<dbReference type="PRINTS" id="PR00719">
    <property type="entry name" value="LMWPTPASE"/>
</dbReference>
<gene>
    <name evidence="8" type="ORF">BRW62_09660</name>
</gene>
<dbReference type="CDD" id="cd16343">
    <property type="entry name" value="LMWPTP"/>
    <property type="match status" value="1"/>
</dbReference>
<evidence type="ECO:0000256" key="1">
    <source>
        <dbReference type="ARBA" id="ARBA00011063"/>
    </source>
</evidence>
<dbReference type="RefSeq" id="WP_099799299.1">
    <property type="nucleotide sequence ID" value="NZ_CP018092.1"/>
</dbReference>
<dbReference type="InterPro" id="IPR036196">
    <property type="entry name" value="Ptyr_pPase_sf"/>
</dbReference>
<dbReference type="InterPro" id="IPR052995">
    <property type="entry name" value="LMW-PTP"/>
</dbReference>
<evidence type="ECO:0000259" key="7">
    <source>
        <dbReference type="SMART" id="SM00226"/>
    </source>
</evidence>
<feature type="active site" evidence="6">
    <location>
        <position position="15"/>
    </location>
</feature>
<dbReference type="PANTHER" id="PTHR47439:SF1">
    <property type="entry name" value="ACID PHOSPHATASE"/>
    <property type="match status" value="1"/>
</dbReference>
<dbReference type="EC" id="3.1.3.48" evidence="2"/>
<reference evidence="8 9" key="1">
    <citation type="submission" date="2016-11" db="EMBL/GenBank/DDBJ databases">
        <title>Complete genome sequence of thermophilic cyanobacteria strain Synechococcus sp. PCC6715.</title>
        <authorList>
            <person name="Tang J."/>
            <person name="Daroch M."/>
            <person name="Liang Y."/>
            <person name="Jiang D."/>
            <person name="Shah M."/>
        </authorList>
    </citation>
    <scope>NUCLEOTIDE SEQUENCE [LARGE SCALE GENOMIC DNA]</scope>
    <source>
        <strain evidence="8 9">PCC 6715</strain>
    </source>
</reference>
<evidence type="ECO:0000256" key="5">
    <source>
        <dbReference type="ARBA" id="ARBA00051722"/>
    </source>
</evidence>
<sequence length="164" mass="18615">MPIRLLFVCLGNICRSPAAEGIMQDLVAKAGLADKIQCDSAGTSNFHIGDPPDARMVMTARQRGLHLNSRARQFHHGDFEEFDLILAMDRDNYQDILRLDPEGKYRDKVRLICDFCQQHTTKDVPDPYYGGRQGFEKVLDLLNDACAGLLTYLQQTYPQLQEQP</sequence>
<proteinExistence type="inferred from homology"/>
<comment type="catalytic activity">
    <reaction evidence="5">
        <text>O-phospho-L-tyrosyl-[protein] + H2O = L-tyrosyl-[protein] + phosphate</text>
        <dbReference type="Rhea" id="RHEA:10684"/>
        <dbReference type="Rhea" id="RHEA-COMP:10136"/>
        <dbReference type="Rhea" id="RHEA-COMP:20101"/>
        <dbReference type="ChEBI" id="CHEBI:15377"/>
        <dbReference type="ChEBI" id="CHEBI:43474"/>
        <dbReference type="ChEBI" id="CHEBI:46858"/>
        <dbReference type="ChEBI" id="CHEBI:61978"/>
        <dbReference type="EC" id="3.1.3.48"/>
    </reaction>
</comment>
<dbReference type="Pfam" id="PF01451">
    <property type="entry name" value="LMWPc"/>
    <property type="match status" value="1"/>
</dbReference>
<dbReference type="PANTHER" id="PTHR47439">
    <property type="entry name" value="LOW MOLECULAR WEIGHT PHOSPHOTYROSINE PROTEIN PHOSPHATASE-RELATED"/>
    <property type="match status" value="1"/>
</dbReference>
<dbReference type="SMART" id="SM00226">
    <property type="entry name" value="LMWPc"/>
    <property type="match status" value="1"/>
</dbReference>
<evidence type="ECO:0000256" key="3">
    <source>
        <dbReference type="ARBA" id="ARBA00022801"/>
    </source>
</evidence>
<dbReference type="SUPFAM" id="SSF52788">
    <property type="entry name" value="Phosphotyrosine protein phosphatases I"/>
    <property type="match status" value="1"/>
</dbReference>
<dbReference type="Proteomes" id="UP000231057">
    <property type="component" value="Chromosome"/>
</dbReference>
<dbReference type="FunFam" id="3.40.50.2300:FF:000113">
    <property type="entry name" value="Low molecular weight protein-tyrosine-phosphatase"/>
    <property type="match status" value="1"/>
</dbReference>
<dbReference type="InterPro" id="IPR017867">
    <property type="entry name" value="Tyr_phospatase_low_mol_wt"/>
</dbReference>
<evidence type="ECO:0000313" key="9">
    <source>
        <dbReference type="Proteomes" id="UP000231057"/>
    </source>
</evidence>
<keyword evidence="3" id="KW-0378">Hydrolase</keyword>
<comment type="similarity">
    <text evidence="1">Belongs to the low molecular weight phosphotyrosine protein phosphatase family.</text>
</comment>
<feature type="active site" description="Proton donor" evidence="6">
    <location>
        <position position="126"/>
    </location>
</feature>
<organism evidence="8 9">
    <name type="scientific">Parathermosynechococcus lividus PCC 6715</name>
    <dbReference type="NCBI Taxonomy" id="1917166"/>
    <lineage>
        <taxon>Bacteria</taxon>
        <taxon>Bacillati</taxon>
        <taxon>Cyanobacteriota</taxon>
        <taxon>Cyanophyceae</taxon>
        <taxon>Acaryochloridales</taxon>
        <taxon>Thermosynechococcaceae</taxon>
        <taxon>Parathermosynechococcus</taxon>
    </lineage>
</organism>
<evidence type="ECO:0000256" key="6">
    <source>
        <dbReference type="PIRSR" id="PIRSR617867-1"/>
    </source>
</evidence>
<reference evidence="9" key="2">
    <citation type="journal article" date="2022" name="Front. Microbiol.">
        <title>Comparative Genomic Analysis Revealed Distinct Molecular Components and Organization of CO2-Concentrating Mechanism in Thermophilic Cyanobacteria.</title>
        <authorList>
            <person name="Tang J."/>
            <person name="Zhou H."/>
            <person name="Yao D."/>
            <person name="Riaz S."/>
            <person name="You D."/>
            <person name="Klepacz-Smolka A."/>
            <person name="Daroch M."/>
        </authorList>
    </citation>
    <scope>NUCLEOTIDE SEQUENCE [LARGE SCALE GENOMIC DNA]</scope>
    <source>
        <strain evidence="9">PCC 6715</strain>
    </source>
</reference>
<protein>
    <recommendedName>
        <fullName evidence="2">protein-tyrosine-phosphatase</fullName>
        <ecNumber evidence="2">3.1.3.48</ecNumber>
    </recommendedName>
</protein>
<evidence type="ECO:0000313" key="8">
    <source>
        <dbReference type="EMBL" id="ATS18962.1"/>
    </source>
</evidence>
<dbReference type="Gene3D" id="3.40.50.2300">
    <property type="match status" value="1"/>
</dbReference>
<keyword evidence="9" id="KW-1185">Reference proteome</keyword>
<dbReference type="AlphaFoldDB" id="A0A2D2Q373"/>
<dbReference type="OrthoDB" id="9784339at2"/>
<dbReference type="EMBL" id="CP018092">
    <property type="protein sequence ID" value="ATS18962.1"/>
    <property type="molecule type" value="Genomic_DNA"/>
</dbReference>
<name>A0A2D2Q373_PARLV</name>
<feature type="domain" description="Phosphotyrosine protein phosphatase I" evidence="7">
    <location>
        <begin position="3"/>
        <end position="152"/>
    </location>
</feature>
<accession>A0A2D2Q373</accession>
<dbReference type="InterPro" id="IPR023485">
    <property type="entry name" value="Ptyr_pPase"/>
</dbReference>
<dbReference type="GO" id="GO:0004725">
    <property type="term" value="F:protein tyrosine phosphatase activity"/>
    <property type="evidence" value="ECO:0007669"/>
    <property type="project" value="UniProtKB-EC"/>
</dbReference>
<evidence type="ECO:0000256" key="2">
    <source>
        <dbReference type="ARBA" id="ARBA00013064"/>
    </source>
</evidence>
<feature type="active site" description="Nucleophile" evidence="6">
    <location>
        <position position="9"/>
    </location>
</feature>
<evidence type="ECO:0000256" key="4">
    <source>
        <dbReference type="ARBA" id="ARBA00022912"/>
    </source>
</evidence>
<keyword evidence="4" id="KW-0904">Protein phosphatase</keyword>